<evidence type="ECO:0000256" key="3">
    <source>
        <dbReference type="ARBA" id="ARBA00022782"/>
    </source>
</evidence>
<dbReference type="InterPro" id="IPR012474">
    <property type="entry name" value="Frigida"/>
</dbReference>
<dbReference type="PANTHER" id="PTHR31791:SF47">
    <property type="entry name" value="INACTIVE FRIGIDA-LIKE PROTEIN 2"/>
    <property type="match status" value="1"/>
</dbReference>
<dbReference type="PANTHER" id="PTHR31791">
    <property type="entry name" value="FRIGIDA-LIKE PROTEIN 3-RELATED"/>
    <property type="match status" value="1"/>
</dbReference>
<keyword evidence="2 5" id="KW-0217">Developmental protein</keyword>
<dbReference type="AlphaFoldDB" id="A0A5B7BCW5"/>
<evidence type="ECO:0000256" key="6">
    <source>
        <dbReference type="SAM" id="MobiDB-lite"/>
    </source>
</evidence>
<feature type="region of interest" description="Disordered" evidence="6">
    <location>
        <begin position="63"/>
        <end position="92"/>
    </location>
</feature>
<dbReference type="GO" id="GO:0009908">
    <property type="term" value="P:flower development"/>
    <property type="evidence" value="ECO:0007669"/>
    <property type="project" value="UniProtKB-KW"/>
</dbReference>
<dbReference type="GO" id="GO:0016787">
    <property type="term" value="F:hydrolase activity"/>
    <property type="evidence" value="ECO:0007669"/>
    <property type="project" value="UniProtKB-KW"/>
</dbReference>
<dbReference type="GO" id="GO:0030154">
    <property type="term" value="P:cell differentiation"/>
    <property type="evidence" value="ECO:0007669"/>
    <property type="project" value="UniProtKB-KW"/>
</dbReference>
<name>A0A5B7BCW5_DAVIN</name>
<reference evidence="7" key="1">
    <citation type="submission" date="2019-08" db="EMBL/GenBank/DDBJ databases">
        <title>Reference gene set and small RNA set construction with multiple tissues from Davidia involucrata Baill.</title>
        <authorList>
            <person name="Yang H."/>
            <person name="Zhou C."/>
            <person name="Li G."/>
            <person name="Wang J."/>
            <person name="Gao P."/>
            <person name="Wang M."/>
            <person name="Wang R."/>
            <person name="Zhao Y."/>
        </authorList>
    </citation>
    <scope>NUCLEOTIDE SEQUENCE</scope>
    <source>
        <tissue evidence="7">Mixed with DoveR01_LX</tissue>
    </source>
</reference>
<feature type="compositionally biased region" description="Low complexity" evidence="6">
    <location>
        <begin position="63"/>
        <end position="88"/>
    </location>
</feature>
<feature type="compositionally biased region" description="Basic residues" evidence="6">
    <location>
        <begin position="384"/>
        <end position="395"/>
    </location>
</feature>
<protein>
    <recommendedName>
        <fullName evidence="5">FRIGIDA-like protein</fullName>
    </recommendedName>
</protein>
<feature type="compositionally biased region" description="Low complexity" evidence="6">
    <location>
        <begin position="396"/>
        <end position="417"/>
    </location>
</feature>
<gene>
    <name evidence="7" type="ORF">Din_036153</name>
</gene>
<sequence>MATMKTISAALKLVDVKKENLRKAFEALQSHSSSLSSFTLTWSDLDSYFTSFQSSLEHKFKLLQSEEPQSQSPASKPSSKQQPSSSLAINDSSDLPLIPARAELKSFCEKMDGMGLRRYIVERPTERDRIRAELSDALRCAPDAAAMVLDAMEGFYLPNSKGEKDMELGSVRRGCVVLLEELMEFKPEIKPEVRERATKLAAEWKGKVGVIGDYPLEALGFLHLLGTYGLVDNFKMEELLDFAVVVARYRQAIKLCWVLGFGDRMSDLIQKLISKGKQLLAIKFIFKFELTDKFPPVPLLKDYVKESKKLALKVRKGGKHTLQSLNEATMKEVSALNSVIKYIEDYNLDSEYPKENLVKRIENLEKEKADRKRPAPKPLQPSKPQKKQSGGKRPRTTAAAGPAAVPRSVAAPSSTVPPFQPPHLQVAGLLPNGPAPHLGSPDGPYGLAGSTPAVAPYLGSSAGLYGLAGTSLGFMGNLAPTVSHQYPSETHMPSGYFDRPIAYGGYGLPPQYHPSYYPQ</sequence>
<accession>A0A5B7BCW5</accession>
<dbReference type="EMBL" id="GHES01036153">
    <property type="protein sequence ID" value="MPA66712.1"/>
    <property type="molecule type" value="Transcribed_RNA"/>
</dbReference>
<keyword evidence="7" id="KW-0378">Hydrolase</keyword>
<comment type="similarity">
    <text evidence="1 5">Belongs to the Frigida family.</text>
</comment>
<proteinExistence type="inferred from homology"/>
<evidence type="ECO:0000256" key="2">
    <source>
        <dbReference type="ARBA" id="ARBA00022473"/>
    </source>
</evidence>
<dbReference type="Pfam" id="PF07899">
    <property type="entry name" value="Frigida"/>
    <property type="match status" value="1"/>
</dbReference>
<evidence type="ECO:0000256" key="1">
    <source>
        <dbReference type="ARBA" id="ARBA00008956"/>
    </source>
</evidence>
<evidence type="ECO:0000256" key="4">
    <source>
        <dbReference type="ARBA" id="ARBA00023089"/>
    </source>
</evidence>
<evidence type="ECO:0000256" key="5">
    <source>
        <dbReference type="RuleBase" id="RU364012"/>
    </source>
</evidence>
<keyword evidence="4 5" id="KW-0287">Flowering</keyword>
<evidence type="ECO:0000313" key="7">
    <source>
        <dbReference type="EMBL" id="MPA66712.1"/>
    </source>
</evidence>
<feature type="region of interest" description="Disordered" evidence="6">
    <location>
        <begin position="365"/>
        <end position="444"/>
    </location>
</feature>
<keyword evidence="3 5" id="KW-0221">Differentiation</keyword>
<organism evidence="7">
    <name type="scientific">Davidia involucrata</name>
    <name type="common">Dove tree</name>
    <dbReference type="NCBI Taxonomy" id="16924"/>
    <lineage>
        <taxon>Eukaryota</taxon>
        <taxon>Viridiplantae</taxon>
        <taxon>Streptophyta</taxon>
        <taxon>Embryophyta</taxon>
        <taxon>Tracheophyta</taxon>
        <taxon>Spermatophyta</taxon>
        <taxon>Magnoliopsida</taxon>
        <taxon>eudicotyledons</taxon>
        <taxon>Gunneridae</taxon>
        <taxon>Pentapetalae</taxon>
        <taxon>asterids</taxon>
        <taxon>Cornales</taxon>
        <taxon>Nyssaceae</taxon>
        <taxon>Davidia</taxon>
    </lineage>
</organism>